<dbReference type="PANTHER" id="PTHR33133">
    <property type="entry name" value="OS08G0107100 PROTEIN-RELATED"/>
    <property type="match status" value="1"/>
</dbReference>
<feature type="transmembrane region" description="Helical" evidence="1">
    <location>
        <begin position="26"/>
        <end position="47"/>
    </location>
</feature>
<dbReference type="PANTHER" id="PTHR33133:SF7">
    <property type="entry name" value="F26K24.10 PROTEIN-RELATED"/>
    <property type="match status" value="1"/>
</dbReference>
<dbReference type="EMBL" id="JABTTQ020001207">
    <property type="protein sequence ID" value="KAK6133744.1"/>
    <property type="molecule type" value="Genomic_DNA"/>
</dbReference>
<feature type="transmembrane region" description="Helical" evidence="1">
    <location>
        <begin position="268"/>
        <end position="291"/>
    </location>
</feature>
<sequence length="339" mass="37374">MATHNLNLSGVLSETKRIINAHSRHFLALSVLFLLPLSFSLIVYPSLSQSPSSLSHYHQTLFFFSTPDPETPPIDKPNLVLPILYGFFVLLFSLCATSSITYSTFHGFYGRPVKFVSSIKSILYSVVPLIATLIITQLIVGLIVFAFGGFTAVVYKGFALFGIEIDYDNVYFMGFGILITVLLVGVLVYLQVEWCLSSVIVVVESQWGFSPLRRSAYLVNGMKCVAFAMIMLFAMLLGFLAMLCSTLVPDVGGISGGWVSWAFIFQTVVYTGFMTILMLYSVAANAVLYMYCKALKGELAFEIAEEFAQEYISLPFDDGKYGRKHGSSGLSSIYSPGSQ</sequence>
<feature type="transmembrane region" description="Helical" evidence="1">
    <location>
        <begin position="122"/>
        <end position="150"/>
    </location>
</feature>
<evidence type="ECO:0000313" key="2">
    <source>
        <dbReference type="EMBL" id="KAK6133744.1"/>
    </source>
</evidence>
<dbReference type="Proteomes" id="UP001318860">
    <property type="component" value="Unassembled WGS sequence"/>
</dbReference>
<organism evidence="2 3">
    <name type="scientific">Rehmannia glutinosa</name>
    <name type="common">Chinese foxglove</name>
    <dbReference type="NCBI Taxonomy" id="99300"/>
    <lineage>
        <taxon>Eukaryota</taxon>
        <taxon>Viridiplantae</taxon>
        <taxon>Streptophyta</taxon>
        <taxon>Embryophyta</taxon>
        <taxon>Tracheophyta</taxon>
        <taxon>Spermatophyta</taxon>
        <taxon>Magnoliopsida</taxon>
        <taxon>eudicotyledons</taxon>
        <taxon>Gunneridae</taxon>
        <taxon>Pentapetalae</taxon>
        <taxon>asterids</taxon>
        <taxon>lamiids</taxon>
        <taxon>Lamiales</taxon>
        <taxon>Orobanchaceae</taxon>
        <taxon>Rehmannieae</taxon>
        <taxon>Rehmannia</taxon>
    </lineage>
</organism>
<evidence type="ECO:0000256" key="1">
    <source>
        <dbReference type="SAM" id="Phobius"/>
    </source>
</evidence>
<comment type="caution">
    <text evidence="2">The sequence shown here is derived from an EMBL/GenBank/DDBJ whole genome shotgun (WGS) entry which is preliminary data.</text>
</comment>
<protein>
    <submittedName>
        <fullName evidence="2">Uncharacterized protein</fullName>
    </submittedName>
</protein>
<proteinExistence type="predicted"/>
<gene>
    <name evidence="2" type="ORF">DH2020_032455</name>
</gene>
<keyword evidence="3" id="KW-1185">Reference proteome</keyword>
<keyword evidence="1" id="KW-1133">Transmembrane helix</keyword>
<evidence type="ECO:0000313" key="3">
    <source>
        <dbReference type="Proteomes" id="UP001318860"/>
    </source>
</evidence>
<accession>A0ABR0VHQ8</accession>
<keyword evidence="1" id="KW-0472">Membrane</keyword>
<keyword evidence="1" id="KW-0812">Transmembrane</keyword>
<feature type="transmembrane region" description="Helical" evidence="1">
    <location>
        <begin position="224"/>
        <end position="248"/>
    </location>
</feature>
<reference evidence="2 3" key="1">
    <citation type="journal article" date="2021" name="Comput. Struct. Biotechnol. J.">
        <title>De novo genome assembly of the potent medicinal plant Rehmannia glutinosa using nanopore technology.</title>
        <authorList>
            <person name="Ma L."/>
            <person name="Dong C."/>
            <person name="Song C."/>
            <person name="Wang X."/>
            <person name="Zheng X."/>
            <person name="Niu Y."/>
            <person name="Chen S."/>
            <person name="Feng W."/>
        </authorList>
    </citation>
    <scope>NUCLEOTIDE SEQUENCE [LARGE SCALE GENOMIC DNA]</scope>
    <source>
        <strain evidence="2">DH-2019</strain>
    </source>
</reference>
<feature type="transmembrane region" description="Helical" evidence="1">
    <location>
        <begin position="79"/>
        <end position="102"/>
    </location>
</feature>
<feature type="transmembrane region" description="Helical" evidence="1">
    <location>
        <begin position="170"/>
        <end position="203"/>
    </location>
</feature>
<name>A0ABR0VHQ8_REHGL</name>